<protein>
    <submittedName>
        <fullName evidence="3">Microcystin degradation protein MlrC, contains DUF1485 domain</fullName>
    </submittedName>
</protein>
<dbReference type="Pfam" id="PF07364">
    <property type="entry name" value="DUF1485"/>
    <property type="match status" value="1"/>
</dbReference>
<feature type="domain" description="Microcystin LR degradation protein MlrC C-terminal" evidence="1">
    <location>
        <begin position="301"/>
        <end position="478"/>
    </location>
</feature>
<dbReference type="AlphaFoldDB" id="A0A1G9TLV0"/>
<evidence type="ECO:0000313" key="3">
    <source>
        <dbReference type="EMBL" id="SDM48085.1"/>
    </source>
</evidence>
<keyword evidence="4" id="KW-1185">Reference proteome</keyword>
<reference evidence="4" key="1">
    <citation type="submission" date="2016-10" db="EMBL/GenBank/DDBJ databases">
        <authorList>
            <person name="Varghese N."/>
            <person name="Submissions S."/>
        </authorList>
    </citation>
    <scope>NUCLEOTIDE SEQUENCE [LARGE SCALE GENOMIC DNA]</scope>
    <source>
        <strain evidence="4">DSM 24536</strain>
    </source>
</reference>
<organism evidence="3 4">
    <name type="scientific">Daejeonella rubra</name>
    <dbReference type="NCBI Taxonomy" id="990371"/>
    <lineage>
        <taxon>Bacteria</taxon>
        <taxon>Pseudomonadati</taxon>
        <taxon>Bacteroidota</taxon>
        <taxon>Sphingobacteriia</taxon>
        <taxon>Sphingobacteriales</taxon>
        <taxon>Sphingobacteriaceae</taxon>
        <taxon>Daejeonella</taxon>
    </lineage>
</organism>
<dbReference type="RefSeq" id="WP_090704657.1">
    <property type="nucleotide sequence ID" value="NZ_FNHH01000013.1"/>
</dbReference>
<accession>A0A1G9TLV0</accession>
<dbReference type="InterPro" id="IPR015995">
    <property type="entry name" value="MlrC_N"/>
</dbReference>
<dbReference type="EMBL" id="FNHH01000013">
    <property type="protein sequence ID" value="SDM48085.1"/>
    <property type="molecule type" value="Genomic_DNA"/>
</dbReference>
<evidence type="ECO:0000313" key="4">
    <source>
        <dbReference type="Proteomes" id="UP000199226"/>
    </source>
</evidence>
<evidence type="ECO:0000259" key="2">
    <source>
        <dbReference type="Pfam" id="PF07364"/>
    </source>
</evidence>
<gene>
    <name evidence="3" type="ORF">SAMN05421813_11354</name>
</gene>
<evidence type="ECO:0000259" key="1">
    <source>
        <dbReference type="Pfam" id="PF07171"/>
    </source>
</evidence>
<dbReference type="InterPro" id="IPR010799">
    <property type="entry name" value="MlrC_C"/>
</dbReference>
<feature type="domain" description="Microcystin LR degradation protein MlrC N-terminal" evidence="2">
    <location>
        <begin position="4"/>
        <end position="289"/>
    </location>
</feature>
<dbReference type="OrthoDB" id="9815420at2"/>
<sequence>MSFRVALLGIYHESNTFVTTPTVLDDFRNGQYLKGEAIRKEYQQAHNEIGGMLEVLDKEGIEAIPLLFASATPGGTITAETYNFILNEMLAELDKVLPVDACLVIPHGAGVSEEYPDMDGHWLSKVREKVGDGIPVIGTLDLHANVSELMVASTNALVAYKQNPHVDMRQRGAESANLLVDLLNGKTKPVQALVQVPLAISIEQQFTANEPCLSLYAYANELAAEPGILALSIQHGFPYADVYEMGTSIIVVADGDYDKALATAKKLEAYILEHKNSFVGKKNDIPSSLKLIDESEKPVLLLDMGDNVGGGGPANNSCILEAFEESKKYKFFVCIYDPQAVINASSHHPGDQFELSVIGTGKDGLKTLKLNVKLLRITDGTFQESNPRHGGQINFRMGKTVVVSTEEGGVIMLTSLRVMPFSLQQLISQGVVPSEFDAIVAKGVNAPIAAYAPVCPTIIQVNTPGVTQADMTLFTYHHRRKPLFPFENV</sequence>
<name>A0A1G9TLV0_9SPHI</name>
<dbReference type="Proteomes" id="UP000199226">
    <property type="component" value="Unassembled WGS sequence"/>
</dbReference>
<dbReference type="Pfam" id="PF07171">
    <property type="entry name" value="MlrC_C"/>
    <property type="match status" value="1"/>
</dbReference>
<dbReference type="STRING" id="990371.SAMN05421813_11354"/>
<proteinExistence type="predicted"/>